<dbReference type="EMBL" id="JBHSWN010000001">
    <property type="protein sequence ID" value="MFC6792259.1"/>
    <property type="molecule type" value="Genomic_DNA"/>
</dbReference>
<dbReference type="Pfam" id="PF00107">
    <property type="entry name" value="ADH_zinc_N"/>
    <property type="match status" value="1"/>
</dbReference>
<keyword evidence="8" id="KW-1185">Reference proteome</keyword>
<keyword evidence="3" id="KW-0479">Metal-binding</keyword>
<dbReference type="SUPFAM" id="SSF50129">
    <property type="entry name" value="GroES-like"/>
    <property type="match status" value="1"/>
</dbReference>
<feature type="domain" description="Alcohol dehydrogenase-like C-terminal" evidence="6">
    <location>
        <begin position="139"/>
        <end position="245"/>
    </location>
</feature>
<keyword evidence="4" id="KW-0862">Zinc</keyword>
<dbReference type="RefSeq" id="WP_378975656.1">
    <property type="nucleotide sequence ID" value="NZ_JBHSWN010000001.1"/>
</dbReference>
<comment type="cofactor">
    <cofactor evidence="1">
        <name>Zn(2+)</name>
        <dbReference type="ChEBI" id="CHEBI:29105"/>
    </cofactor>
</comment>
<accession>A0ABW2BQY2</accession>
<dbReference type="InterPro" id="IPR013149">
    <property type="entry name" value="ADH-like_C"/>
</dbReference>
<comment type="caution">
    <text evidence="7">The sequence shown here is derived from an EMBL/GenBank/DDBJ whole genome shotgun (WGS) entry which is preliminary data.</text>
</comment>
<dbReference type="Gene3D" id="3.90.180.10">
    <property type="entry name" value="Medium-chain alcohol dehydrogenases, catalytic domain"/>
    <property type="match status" value="1"/>
</dbReference>
<organism evidence="7 8">
    <name type="scientific">Methylobacterium komagatae</name>
    <dbReference type="NCBI Taxonomy" id="374425"/>
    <lineage>
        <taxon>Bacteria</taxon>
        <taxon>Pseudomonadati</taxon>
        <taxon>Pseudomonadota</taxon>
        <taxon>Alphaproteobacteria</taxon>
        <taxon>Hyphomicrobiales</taxon>
        <taxon>Methylobacteriaceae</taxon>
        <taxon>Methylobacterium</taxon>
    </lineage>
</organism>
<comment type="similarity">
    <text evidence="2">Belongs to the zinc-containing alcohol dehydrogenase family.</text>
</comment>
<evidence type="ECO:0000256" key="1">
    <source>
        <dbReference type="ARBA" id="ARBA00001947"/>
    </source>
</evidence>
<keyword evidence="5" id="KW-0560">Oxidoreductase</keyword>
<dbReference type="Proteomes" id="UP001596292">
    <property type="component" value="Unassembled WGS sequence"/>
</dbReference>
<dbReference type="PANTHER" id="PTHR43350:SF19">
    <property type="entry name" value="D-GULOSIDE 3-DEHYDROGENASE"/>
    <property type="match status" value="1"/>
</dbReference>
<evidence type="ECO:0000256" key="4">
    <source>
        <dbReference type="ARBA" id="ARBA00022833"/>
    </source>
</evidence>
<dbReference type="PANTHER" id="PTHR43350">
    <property type="entry name" value="NAD-DEPENDENT ALCOHOL DEHYDROGENASE"/>
    <property type="match status" value="1"/>
</dbReference>
<dbReference type="InterPro" id="IPR011032">
    <property type="entry name" value="GroES-like_sf"/>
</dbReference>
<evidence type="ECO:0000256" key="2">
    <source>
        <dbReference type="ARBA" id="ARBA00008072"/>
    </source>
</evidence>
<name>A0ABW2BQY2_9HYPH</name>
<dbReference type="InterPro" id="IPR036291">
    <property type="entry name" value="NAD(P)-bd_dom_sf"/>
</dbReference>
<proteinExistence type="inferred from homology"/>
<evidence type="ECO:0000256" key="3">
    <source>
        <dbReference type="ARBA" id="ARBA00022723"/>
    </source>
</evidence>
<sequence>MRHEVLPPAGPGEVVVETLWTALSRGTERLVFHGLVPDTLHERMRAPAQEGRFSFPVKYGYCAVGLIAARGEVASPYVFALKPHQERFVASPDSLHPIPPGVPPRRAVLAANMETALNAIWDSGAGPGDRIAVVGAGVVGLLVAYLAGGIVGCEVTVIDRLAERAALAQHLGTDFAEPGAATRGAADIVFHASASQEGLAEALSLAGDEGRVVELSWYGTRAVTVPLGEDFHVRRLNLVSSQVGQVSASRRPRWTYARRMGKALDLLTDPRLDALITEEVAFTDLPEALPRLLAQDAAGLCTAVRYRS</sequence>
<evidence type="ECO:0000313" key="7">
    <source>
        <dbReference type="EMBL" id="MFC6792259.1"/>
    </source>
</evidence>
<evidence type="ECO:0000256" key="5">
    <source>
        <dbReference type="ARBA" id="ARBA00023002"/>
    </source>
</evidence>
<protein>
    <submittedName>
        <fullName evidence="7">Zinc-binding alcohol dehydrogenase</fullName>
    </submittedName>
</protein>
<dbReference type="SUPFAM" id="SSF51735">
    <property type="entry name" value="NAD(P)-binding Rossmann-fold domains"/>
    <property type="match status" value="1"/>
</dbReference>
<evidence type="ECO:0000259" key="6">
    <source>
        <dbReference type="Pfam" id="PF00107"/>
    </source>
</evidence>
<evidence type="ECO:0000313" key="8">
    <source>
        <dbReference type="Proteomes" id="UP001596292"/>
    </source>
</evidence>
<reference evidence="8" key="1">
    <citation type="journal article" date="2019" name="Int. J. Syst. Evol. Microbiol.">
        <title>The Global Catalogue of Microorganisms (GCM) 10K type strain sequencing project: providing services to taxonomists for standard genome sequencing and annotation.</title>
        <authorList>
            <consortium name="The Broad Institute Genomics Platform"/>
            <consortium name="The Broad Institute Genome Sequencing Center for Infectious Disease"/>
            <person name="Wu L."/>
            <person name="Ma J."/>
        </authorList>
    </citation>
    <scope>NUCLEOTIDE SEQUENCE [LARGE SCALE GENOMIC DNA]</scope>
    <source>
        <strain evidence="8">CCUG 48316</strain>
    </source>
</reference>
<dbReference type="Gene3D" id="3.40.50.720">
    <property type="entry name" value="NAD(P)-binding Rossmann-like Domain"/>
    <property type="match status" value="1"/>
</dbReference>
<gene>
    <name evidence="7" type="ORF">ACFQE0_23430</name>
</gene>
<dbReference type="CDD" id="cd08255">
    <property type="entry name" value="2-desacetyl-2-hydroxyethyl_bacteriochlorophyllide_like"/>
    <property type="match status" value="1"/>
</dbReference>